<reference evidence="1 2" key="1">
    <citation type="journal article" date="2014" name="Environ. Microbiol.">
        <title>Insights into organohalide respiration and the versatile catabolism of Sulfurospirillum multivorans gained from comparative genomics and physiological studies.</title>
        <authorList>
            <person name="Goris T."/>
            <person name="Schubert T."/>
            <person name="Gadkari J."/>
            <person name="Wubet T."/>
            <person name="Tarkka M."/>
            <person name="Buscot F."/>
            <person name="Adrian L."/>
            <person name="Diekert G."/>
        </authorList>
    </citation>
    <scope>NUCLEOTIDE SEQUENCE [LARGE SCALE GENOMIC DNA]</scope>
    <source>
        <strain evidence="2">DM 12446 / JCM 15788 / NBRC 109480</strain>
    </source>
</reference>
<proteinExistence type="predicted"/>
<sequence length="200" mass="23588">MKNYYELSMIDDFGSGIREYFYTNEATIRKLTYSRYKREKRKASVGDRDGDMHQNEPLFNWNKTTSTGYVIQHCGFTMKNIIEWKKLDLGLKRYKNSLYALDDVGHFMVVEHINVFASVKEGLKALRDHSSKAAQNVELAKEDEDGCKLRNGQVRHVVKDNRATEYLCPYHFWVKTSYEYEEWDLNATGFILHVKEVKYL</sequence>
<name>A0AA86APB7_SULMK</name>
<dbReference type="AlphaFoldDB" id="A0AA86APB7"/>
<dbReference type="KEGG" id="smul:SMUL_1883"/>
<organism evidence="1 2">
    <name type="scientific">Sulfurospirillum multivorans (strain DM 12446 / JCM 15788 / NBRC 109480)</name>
    <dbReference type="NCBI Taxonomy" id="1150621"/>
    <lineage>
        <taxon>Bacteria</taxon>
        <taxon>Pseudomonadati</taxon>
        <taxon>Campylobacterota</taxon>
        <taxon>Epsilonproteobacteria</taxon>
        <taxon>Campylobacterales</taxon>
        <taxon>Sulfurospirillaceae</taxon>
        <taxon>Sulfurospirillum</taxon>
    </lineage>
</organism>
<dbReference type="Proteomes" id="UP000019322">
    <property type="component" value="Chromosome"/>
</dbReference>
<accession>A0AA86APB7</accession>
<gene>
    <name evidence="1" type="ORF">SMUL_1883</name>
</gene>
<protein>
    <submittedName>
        <fullName evidence="1">Uncharacterized protein</fullName>
    </submittedName>
</protein>
<evidence type="ECO:0000313" key="1">
    <source>
        <dbReference type="EMBL" id="AHJ13138.1"/>
    </source>
</evidence>
<dbReference type="EMBL" id="CP007201">
    <property type="protein sequence ID" value="AHJ13138.1"/>
    <property type="molecule type" value="Genomic_DNA"/>
</dbReference>
<evidence type="ECO:0000313" key="2">
    <source>
        <dbReference type="Proteomes" id="UP000019322"/>
    </source>
</evidence>
<dbReference type="RefSeq" id="WP_025345010.1">
    <property type="nucleotide sequence ID" value="NZ_CP007201.1"/>
</dbReference>